<dbReference type="InterPro" id="IPR011989">
    <property type="entry name" value="ARM-like"/>
</dbReference>
<dbReference type="Gene3D" id="1.25.10.10">
    <property type="entry name" value="Leucine-rich Repeat Variant"/>
    <property type="match status" value="1"/>
</dbReference>
<dbReference type="Pfam" id="PF03130">
    <property type="entry name" value="HEAT_PBS"/>
    <property type="match status" value="1"/>
</dbReference>
<dbReference type="AlphaFoldDB" id="A0A8J4M238"/>
<comment type="function">
    <text evidence="1">Catalyzes the hydroxylation of the N(6)-(4-aminobutyl)-L-lysine intermediate produced by deoxyhypusine synthase/DHPS on a critical lysine of the eukaryotic translation initiation factor 5A/eIF-5A. This is the second step of the post-translational modification of that lysine into an unusual amino acid residue named hypusine. Hypusination is unique to mature eIF-5A factor and is essential for its function.</text>
</comment>
<keyword evidence="3" id="KW-0456">Lyase</keyword>
<dbReference type="PANTHER" id="PTHR12697">
    <property type="entry name" value="PBS LYASE HEAT-LIKE PROTEIN"/>
    <property type="match status" value="1"/>
</dbReference>
<evidence type="ECO:0000313" key="4">
    <source>
        <dbReference type="Proteomes" id="UP000677918"/>
    </source>
</evidence>
<dbReference type="InterPro" id="IPR025989">
    <property type="entry name" value="Virulence_F_dom"/>
</dbReference>
<dbReference type="InterPro" id="IPR021133">
    <property type="entry name" value="HEAT_type_2"/>
</dbReference>
<evidence type="ECO:0000313" key="3">
    <source>
        <dbReference type="EMBL" id="GIQ69289.1"/>
    </source>
</evidence>
<dbReference type="InterPro" id="IPR004155">
    <property type="entry name" value="PBS_lyase_HEAT"/>
</dbReference>
<dbReference type="InterPro" id="IPR036498">
    <property type="entry name" value="Nfu/NifU_N_sf"/>
</dbReference>
<dbReference type="InterPro" id="IPR016024">
    <property type="entry name" value="ARM-type_fold"/>
</dbReference>
<gene>
    <name evidence="3" type="ORF">XYCOK13_21130</name>
</gene>
<dbReference type="SUPFAM" id="SSF110836">
    <property type="entry name" value="Hypothetical protein SAV1430"/>
    <property type="match status" value="1"/>
</dbReference>
<dbReference type="PROSITE" id="PS50077">
    <property type="entry name" value="HEAT_REPEAT"/>
    <property type="match status" value="1"/>
</dbReference>
<dbReference type="Pfam" id="PF13769">
    <property type="entry name" value="Virulence_fact"/>
    <property type="match status" value="1"/>
</dbReference>
<sequence>MNIVSIEPTPSPNTMKLNMDERVSVGKTYTTENARSAPPYIRSMLEIEGIKSIFHTADFIALDRVPGMDWKPILTQVREVFGQRSAEREPTPDTADGFGEVRVFVQTFRRIPMQIRVRTEQEEVREGLPARFTEKAMEAGLASPNLIKERKLEDWGIRYGDPRDIAEQVLQELDAAYDDERLNAMVRRAQQAQEETGVELDVQGSLDDEEVLRLLEADDWRKRYAALERWEPSAAGLAVIEKALDDKHMSVRRLAVVHIGELEADAALPLLFRALKDDSPAVRRTAGDTISDLGDKRAMEPMIEALKDANKLVRWRAARFLYEAGDERAVPALKQAVDDPEFEVSLQAAWALERIEGGEEAVGTVWQQMTRERHGNG</sequence>
<dbReference type="SUPFAM" id="SSF48371">
    <property type="entry name" value="ARM repeat"/>
    <property type="match status" value="1"/>
</dbReference>
<dbReference type="Pfam" id="PF13646">
    <property type="entry name" value="HEAT_2"/>
    <property type="match status" value="1"/>
</dbReference>
<keyword evidence="4" id="KW-1185">Reference proteome</keyword>
<evidence type="ECO:0000256" key="1">
    <source>
        <dbReference type="ARBA" id="ARBA00045876"/>
    </source>
</evidence>
<comment type="caution">
    <text evidence="3">The sequence shown here is derived from an EMBL/GenBank/DDBJ whole genome shotgun (WGS) entry which is preliminary data.</text>
</comment>
<accession>A0A8J4M238</accession>
<dbReference type="SMART" id="SM00567">
    <property type="entry name" value="EZ_HEAT"/>
    <property type="match status" value="3"/>
</dbReference>
<dbReference type="RefSeq" id="WP_213412092.1">
    <property type="nucleotide sequence ID" value="NZ_BOVK01000026.1"/>
</dbReference>
<protein>
    <submittedName>
        <fullName evidence="3">PBS lyase</fullName>
    </submittedName>
</protein>
<dbReference type="InterPro" id="IPR014824">
    <property type="entry name" value="Nfu/NifU_N"/>
</dbReference>
<dbReference type="Proteomes" id="UP000677918">
    <property type="component" value="Unassembled WGS sequence"/>
</dbReference>
<proteinExistence type="predicted"/>
<dbReference type="GO" id="GO:0016491">
    <property type="term" value="F:oxidoreductase activity"/>
    <property type="evidence" value="ECO:0007669"/>
    <property type="project" value="TreeGrafter"/>
</dbReference>
<organism evidence="3 4">
    <name type="scientific">Xylanibacillus composti</name>
    <dbReference type="NCBI Taxonomy" id="1572762"/>
    <lineage>
        <taxon>Bacteria</taxon>
        <taxon>Bacillati</taxon>
        <taxon>Bacillota</taxon>
        <taxon>Bacilli</taxon>
        <taxon>Bacillales</taxon>
        <taxon>Paenibacillaceae</taxon>
        <taxon>Xylanibacillus</taxon>
    </lineage>
</organism>
<dbReference type="Gene3D" id="3.30.1370.70">
    <property type="entry name" value="Scaffold protein Nfu/NifU, N-terminal domain"/>
    <property type="match status" value="1"/>
</dbReference>
<name>A0A8J4M238_9BACL</name>
<dbReference type="GO" id="GO:0016829">
    <property type="term" value="F:lyase activity"/>
    <property type="evidence" value="ECO:0007669"/>
    <property type="project" value="UniProtKB-KW"/>
</dbReference>
<dbReference type="SMART" id="SM00932">
    <property type="entry name" value="Nfu_N"/>
    <property type="match status" value="1"/>
</dbReference>
<feature type="domain" description="Scaffold protein Nfu/NifU N-terminal" evidence="2">
    <location>
        <begin position="4"/>
        <end position="88"/>
    </location>
</feature>
<dbReference type="Pfam" id="PF08712">
    <property type="entry name" value="Nfu_N"/>
    <property type="match status" value="1"/>
</dbReference>
<evidence type="ECO:0000259" key="2">
    <source>
        <dbReference type="SMART" id="SM00932"/>
    </source>
</evidence>
<dbReference type="EMBL" id="BOVK01000026">
    <property type="protein sequence ID" value="GIQ69289.1"/>
    <property type="molecule type" value="Genomic_DNA"/>
</dbReference>
<dbReference type="PANTHER" id="PTHR12697:SF37">
    <property type="entry name" value="CONSERVED VIRULENCE FACTOR C"/>
    <property type="match status" value="1"/>
</dbReference>
<reference evidence="3" key="1">
    <citation type="submission" date="2021-04" db="EMBL/GenBank/DDBJ databases">
        <title>Draft genome sequence of Xylanibacillus composti strain K13.</title>
        <authorList>
            <person name="Uke A."/>
            <person name="Chhe C."/>
            <person name="Baramee S."/>
            <person name="Kosugi A."/>
        </authorList>
    </citation>
    <scope>NUCLEOTIDE SEQUENCE</scope>
    <source>
        <strain evidence="3">K13</strain>
    </source>
</reference>